<dbReference type="EMBL" id="DSZZ01000335">
    <property type="protein sequence ID" value="HGU53285.1"/>
    <property type="molecule type" value="Genomic_DNA"/>
</dbReference>
<sequence>MSSLLLTLNLQKCTFQARILKTVDVVVLSSNCEGLSLPVSEGMAAGKPVVGSNVPDVRALVRGTGLIFEKGGDTGMDLPQEGHFGRENFCAFWNRNSQGMFAVFAKELLITVFVVTVVVDAGRATPRARWSLALLFWKD</sequence>
<gene>
    <name evidence="1" type="ORF">ENT78_07185</name>
</gene>
<accession>A0A7V4KE21</accession>
<comment type="caution">
    <text evidence="1">The sequence shown here is derived from an EMBL/GenBank/DDBJ whole genome shotgun (WGS) entry which is preliminary data.</text>
</comment>
<name>A0A7V4KE21_FERPE</name>
<protein>
    <submittedName>
        <fullName evidence="1">Glycosyltransferase</fullName>
    </submittedName>
</protein>
<dbReference type="GO" id="GO:0016740">
    <property type="term" value="F:transferase activity"/>
    <property type="evidence" value="ECO:0007669"/>
    <property type="project" value="UniProtKB-KW"/>
</dbReference>
<dbReference type="Pfam" id="PF13692">
    <property type="entry name" value="Glyco_trans_1_4"/>
    <property type="match status" value="1"/>
</dbReference>
<dbReference type="SUPFAM" id="SSF53756">
    <property type="entry name" value="UDP-Glycosyltransferase/glycogen phosphorylase"/>
    <property type="match status" value="1"/>
</dbReference>
<keyword evidence="1" id="KW-0808">Transferase</keyword>
<dbReference type="AlphaFoldDB" id="A0A7V4KE21"/>
<dbReference type="Gene3D" id="3.40.50.2000">
    <property type="entry name" value="Glycogen Phosphorylase B"/>
    <property type="match status" value="1"/>
</dbReference>
<organism evidence="1">
    <name type="scientific">Fervidobacterium pennivorans</name>
    <dbReference type="NCBI Taxonomy" id="93466"/>
    <lineage>
        <taxon>Bacteria</taxon>
        <taxon>Thermotogati</taxon>
        <taxon>Thermotogota</taxon>
        <taxon>Thermotogae</taxon>
        <taxon>Thermotogales</taxon>
        <taxon>Fervidobacteriaceae</taxon>
        <taxon>Fervidobacterium</taxon>
    </lineage>
</organism>
<reference evidence="1" key="1">
    <citation type="journal article" date="2020" name="mSystems">
        <title>Genome- and Community-Level Interaction Insights into Carbon Utilization and Element Cycling Functions of Hydrothermarchaeota in Hydrothermal Sediment.</title>
        <authorList>
            <person name="Zhou Z."/>
            <person name="Liu Y."/>
            <person name="Xu W."/>
            <person name="Pan J."/>
            <person name="Luo Z.H."/>
            <person name="Li M."/>
        </authorList>
    </citation>
    <scope>NUCLEOTIDE SEQUENCE [LARGE SCALE GENOMIC DNA]</scope>
    <source>
        <strain evidence="1">SpSt-61</strain>
    </source>
</reference>
<proteinExistence type="predicted"/>
<evidence type="ECO:0000313" key="1">
    <source>
        <dbReference type="EMBL" id="HGU53285.1"/>
    </source>
</evidence>